<comment type="caution">
    <text evidence="3">The sequence shown here is derived from an EMBL/GenBank/DDBJ whole genome shotgun (WGS) entry which is preliminary data.</text>
</comment>
<dbReference type="EMBL" id="JAPFFM010000016">
    <property type="protein sequence ID" value="KAJ6701346.1"/>
    <property type="molecule type" value="Genomic_DNA"/>
</dbReference>
<evidence type="ECO:0000313" key="4">
    <source>
        <dbReference type="Proteomes" id="UP001151752"/>
    </source>
</evidence>
<evidence type="ECO:0000313" key="3">
    <source>
        <dbReference type="EMBL" id="KAJ6701346.1"/>
    </source>
</evidence>
<organism evidence="3 4">
    <name type="scientific">Salix koriyanagi</name>
    <dbReference type="NCBI Taxonomy" id="2511006"/>
    <lineage>
        <taxon>Eukaryota</taxon>
        <taxon>Viridiplantae</taxon>
        <taxon>Streptophyta</taxon>
        <taxon>Embryophyta</taxon>
        <taxon>Tracheophyta</taxon>
        <taxon>Spermatophyta</taxon>
        <taxon>Magnoliopsida</taxon>
        <taxon>eudicotyledons</taxon>
        <taxon>Gunneridae</taxon>
        <taxon>Pentapetalae</taxon>
        <taxon>rosids</taxon>
        <taxon>fabids</taxon>
        <taxon>Malpighiales</taxon>
        <taxon>Salicaceae</taxon>
        <taxon>Saliceae</taxon>
        <taxon>Salix</taxon>
    </lineage>
</organism>
<reference evidence="3" key="1">
    <citation type="submission" date="2022-11" db="EMBL/GenBank/DDBJ databases">
        <authorList>
            <person name="Hyden B.L."/>
            <person name="Feng K."/>
            <person name="Yates T."/>
            <person name="Jawdy S."/>
            <person name="Smart L.B."/>
            <person name="Muchero W."/>
        </authorList>
    </citation>
    <scope>NUCLEOTIDE SEQUENCE</scope>
    <source>
        <tissue evidence="3">Shoot tip</tissue>
    </source>
</reference>
<evidence type="ECO:0000256" key="1">
    <source>
        <dbReference type="ARBA" id="ARBA00022857"/>
    </source>
</evidence>
<dbReference type="PANTHER" id="PTHR10366:SF749">
    <property type="entry name" value="NAD DEPENDENT EPIMERASE_DEHYDRATASE FAMILY PROTEIN, EXPRESSED"/>
    <property type="match status" value="1"/>
</dbReference>
<dbReference type="PANTHER" id="PTHR10366">
    <property type="entry name" value="NAD DEPENDENT EPIMERASE/DEHYDRATASE"/>
    <property type="match status" value="1"/>
</dbReference>
<dbReference type="Gene3D" id="3.40.50.720">
    <property type="entry name" value="NAD(P)-binding Rossmann-like Domain"/>
    <property type="match status" value="1"/>
</dbReference>
<dbReference type="InterPro" id="IPR050425">
    <property type="entry name" value="NAD(P)_dehydrat-like"/>
</dbReference>
<accession>A0A9Q0Q7S6</accession>
<dbReference type="AlphaFoldDB" id="A0A9Q0Q7S6"/>
<proteinExistence type="predicted"/>
<gene>
    <name evidence="3" type="ORF">OIU74_012665</name>
</gene>
<sequence length="128" mass="14247">MAPASFHPISNTVCVMDAAGNLGLSLVERLLQRGYTVHAAVQNHNCESQLNGLARGNKKLKIFHADPFDYKSIIDALRSCSGLFYTFEPPEDQPTYDVSSFFPFHVLSKFICTLAYAISSRPEILHLN</sequence>
<dbReference type="Proteomes" id="UP001151752">
    <property type="component" value="Chromosome 1"/>
</dbReference>
<reference evidence="3" key="2">
    <citation type="journal article" date="2023" name="Int. J. Mol. Sci.">
        <title>De Novo Assembly and Annotation of 11 Diverse Shrub Willow (Salix) Genomes Reveals Novel Gene Organization in Sex-Linked Regions.</title>
        <authorList>
            <person name="Hyden B."/>
            <person name="Feng K."/>
            <person name="Yates T.B."/>
            <person name="Jawdy S."/>
            <person name="Cereghino C."/>
            <person name="Smart L.B."/>
            <person name="Muchero W."/>
        </authorList>
    </citation>
    <scope>NUCLEOTIDE SEQUENCE</scope>
    <source>
        <tissue evidence="3">Shoot tip</tissue>
    </source>
</reference>
<protein>
    <recommendedName>
        <fullName evidence="5">NmrA-like domain-containing protein</fullName>
    </recommendedName>
</protein>
<evidence type="ECO:0008006" key="5">
    <source>
        <dbReference type="Google" id="ProtNLM"/>
    </source>
</evidence>
<keyword evidence="2" id="KW-0560">Oxidoreductase</keyword>
<evidence type="ECO:0000256" key="2">
    <source>
        <dbReference type="ARBA" id="ARBA00023002"/>
    </source>
</evidence>
<dbReference type="SUPFAM" id="SSF51735">
    <property type="entry name" value="NAD(P)-binding Rossmann-fold domains"/>
    <property type="match status" value="1"/>
</dbReference>
<name>A0A9Q0Q7S6_9ROSI</name>
<dbReference type="GO" id="GO:0016616">
    <property type="term" value="F:oxidoreductase activity, acting on the CH-OH group of donors, NAD or NADP as acceptor"/>
    <property type="evidence" value="ECO:0007669"/>
    <property type="project" value="TreeGrafter"/>
</dbReference>
<dbReference type="InterPro" id="IPR036291">
    <property type="entry name" value="NAD(P)-bd_dom_sf"/>
</dbReference>
<keyword evidence="4" id="KW-1185">Reference proteome</keyword>
<keyword evidence="1" id="KW-0521">NADP</keyword>